<dbReference type="Proteomes" id="UP000077755">
    <property type="component" value="Chromosome 8"/>
</dbReference>
<reference evidence="2" key="2">
    <citation type="submission" date="2022-03" db="EMBL/GenBank/DDBJ databases">
        <title>Draft title - Genomic analysis of global carrot germplasm unveils the trajectory of domestication and the origin of high carotenoid orange carrot.</title>
        <authorList>
            <person name="Iorizzo M."/>
            <person name="Ellison S."/>
            <person name="Senalik D."/>
            <person name="Macko-Podgorni A."/>
            <person name="Grzebelus D."/>
            <person name="Bostan H."/>
            <person name="Rolling W."/>
            <person name="Curaba J."/>
            <person name="Simon P."/>
        </authorList>
    </citation>
    <scope>NUCLEOTIDE SEQUENCE</scope>
    <source>
        <tissue evidence="2">Leaf</tissue>
    </source>
</reference>
<evidence type="ECO:0000313" key="3">
    <source>
        <dbReference type="Proteomes" id="UP000077755"/>
    </source>
</evidence>
<protein>
    <submittedName>
        <fullName evidence="2">Uncharacterized protein</fullName>
    </submittedName>
</protein>
<name>A0AAF0XPD5_DAUCS</name>
<feature type="compositionally biased region" description="Polar residues" evidence="1">
    <location>
        <begin position="83"/>
        <end position="98"/>
    </location>
</feature>
<feature type="region of interest" description="Disordered" evidence="1">
    <location>
        <begin position="78"/>
        <end position="98"/>
    </location>
</feature>
<feature type="region of interest" description="Disordered" evidence="1">
    <location>
        <begin position="1"/>
        <end position="61"/>
    </location>
</feature>
<dbReference type="AlphaFoldDB" id="A0AAF0XPD5"/>
<evidence type="ECO:0000256" key="1">
    <source>
        <dbReference type="SAM" id="MobiDB-lite"/>
    </source>
</evidence>
<keyword evidence="3" id="KW-1185">Reference proteome</keyword>
<feature type="compositionally biased region" description="Polar residues" evidence="1">
    <location>
        <begin position="259"/>
        <end position="269"/>
    </location>
</feature>
<feature type="region of interest" description="Disordered" evidence="1">
    <location>
        <begin position="185"/>
        <end position="212"/>
    </location>
</feature>
<evidence type="ECO:0000313" key="2">
    <source>
        <dbReference type="EMBL" id="WOH11820.1"/>
    </source>
</evidence>
<proteinExistence type="predicted"/>
<gene>
    <name evidence="2" type="ORF">DCAR_0831313</name>
</gene>
<dbReference type="EMBL" id="CP093350">
    <property type="protein sequence ID" value="WOH11820.1"/>
    <property type="molecule type" value="Genomic_DNA"/>
</dbReference>
<reference evidence="2" key="1">
    <citation type="journal article" date="2016" name="Nat. Genet.">
        <title>A high-quality carrot genome assembly provides new insights into carotenoid accumulation and asterid genome evolution.</title>
        <authorList>
            <person name="Iorizzo M."/>
            <person name="Ellison S."/>
            <person name="Senalik D."/>
            <person name="Zeng P."/>
            <person name="Satapoomin P."/>
            <person name="Huang J."/>
            <person name="Bowman M."/>
            <person name="Iovene M."/>
            <person name="Sanseverino W."/>
            <person name="Cavagnaro P."/>
            <person name="Yildiz M."/>
            <person name="Macko-Podgorni A."/>
            <person name="Moranska E."/>
            <person name="Grzebelus E."/>
            <person name="Grzebelus D."/>
            <person name="Ashrafi H."/>
            <person name="Zheng Z."/>
            <person name="Cheng S."/>
            <person name="Spooner D."/>
            <person name="Van Deynze A."/>
            <person name="Simon P."/>
        </authorList>
    </citation>
    <scope>NUCLEOTIDE SEQUENCE</scope>
    <source>
        <tissue evidence="2">Leaf</tissue>
    </source>
</reference>
<feature type="compositionally biased region" description="Polar residues" evidence="1">
    <location>
        <begin position="47"/>
        <end position="58"/>
    </location>
</feature>
<accession>A0AAF0XPD5</accession>
<sequence>MMDKYGLKRPPLSPLSPSSIQRGQRRRIPANESSDGYGSRVCKENQHPNLTAQKSTPGDSVLTVENEYNFVREGCLSHESRNGKNSSHSKPCASLSGTTQDFCTPLQRRLRDVDLSAVTHRTPLARLIEMQSSKQTRTGRFQLPASNILPRSVHDPKASAQHLRNHVHQSIRNDASRTISLIHNHSIDSTSKRKAHNGVDSRSQSGKDDDVTVIVPEPGQLEWFQSDSQRGVRNLMESFNSACTTEAGTSATPGAPPMTGNNSSQTEEGGTSARLDENFDGAEGDEAVQDEDLWDGYMDLGPPTSVCRKCNSIMWNEERNNKSRRNSEPTFSLCCRDLHPFSSSLHPLYGRLTKK</sequence>
<feature type="region of interest" description="Disordered" evidence="1">
    <location>
        <begin position="244"/>
        <end position="278"/>
    </location>
</feature>
<organism evidence="2 3">
    <name type="scientific">Daucus carota subsp. sativus</name>
    <name type="common">Carrot</name>
    <dbReference type="NCBI Taxonomy" id="79200"/>
    <lineage>
        <taxon>Eukaryota</taxon>
        <taxon>Viridiplantae</taxon>
        <taxon>Streptophyta</taxon>
        <taxon>Embryophyta</taxon>
        <taxon>Tracheophyta</taxon>
        <taxon>Spermatophyta</taxon>
        <taxon>Magnoliopsida</taxon>
        <taxon>eudicotyledons</taxon>
        <taxon>Gunneridae</taxon>
        <taxon>Pentapetalae</taxon>
        <taxon>asterids</taxon>
        <taxon>campanulids</taxon>
        <taxon>Apiales</taxon>
        <taxon>Apiaceae</taxon>
        <taxon>Apioideae</taxon>
        <taxon>Scandiceae</taxon>
        <taxon>Daucinae</taxon>
        <taxon>Daucus</taxon>
        <taxon>Daucus sect. Daucus</taxon>
    </lineage>
</organism>